<comment type="caution">
    <text evidence="1">The sequence shown here is derived from an EMBL/GenBank/DDBJ whole genome shotgun (WGS) entry which is preliminary data.</text>
</comment>
<dbReference type="AlphaFoldDB" id="A0A0G0CPE7"/>
<dbReference type="Proteomes" id="UP000034778">
    <property type="component" value="Unassembled WGS sequence"/>
</dbReference>
<accession>A0A0G0CPE7</accession>
<evidence type="ECO:0000313" key="2">
    <source>
        <dbReference type="Proteomes" id="UP000034778"/>
    </source>
</evidence>
<name>A0A0G0CPE7_9BACT</name>
<gene>
    <name evidence="1" type="ORF">UR35_C0002G0090</name>
</gene>
<organism evidence="1 2">
    <name type="scientific">Candidatus Woesebacteria bacterium GW2011_GWB1_33_22</name>
    <dbReference type="NCBI Taxonomy" id="1618566"/>
    <lineage>
        <taxon>Bacteria</taxon>
        <taxon>Candidatus Woeseibacteriota</taxon>
    </lineage>
</organism>
<sequence>MTERVLLSLKRQIDDLLENSLGSKFKSFGLNTHMVQVNQAQMVGIFRPEEGLTPDEANKLRKYILDSNEKLKV</sequence>
<evidence type="ECO:0000313" key="1">
    <source>
        <dbReference type="EMBL" id="KKP45257.1"/>
    </source>
</evidence>
<proteinExistence type="predicted"/>
<reference evidence="1 2" key="1">
    <citation type="journal article" date="2015" name="Nature">
        <title>rRNA introns, odd ribosomes, and small enigmatic genomes across a large radiation of phyla.</title>
        <authorList>
            <person name="Brown C.T."/>
            <person name="Hug L.A."/>
            <person name="Thomas B.C."/>
            <person name="Sharon I."/>
            <person name="Castelle C.J."/>
            <person name="Singh A."/>
            <person name="Wilkins M.J."/>
            <person name="Williams K.H."/>
            <person name="Banfield J.F."/>
        </authorList>
    </citation>
    <scope>NUCLEOTIDE SEQUENCE [LARGE SCALE GENOMIC DNA]</scope>
</reference>
<protein>
    <submittedName>
        <fullName evidence="1">Uncharacterized protein</fullName>
    </submittedName>
</protein>
<dbReference type="EMBL" id="LBOW01000002">
    <property type="protein sequence ID" value="KKP45257.1"/>
    <property type="molecule type" value="Genomic_DNA"/>
</dbReference>